<accession>A0A094SIZ1</accession>
<dbReference type="Gene3D" id="3.40.50.2300">
    <property type="match status" value="2"/>
</dbReference>
<dbReference type="AlphaFoldDB" id="A0A094SIZ1"/>
<evidence type="ECO:0008006" key="2">
    <source>
        <dbReference type="Google" id="ProtNLM"/>
    </source>
</evidence>
<protein>
    <recommendedName>
        <fullName evidence="2">Periplasmic binding protein domain-containing protein</fullName>
    </recommendedName>
</protein>
<dbReference type="SUPFAM" id="SSF53822">
    <property type="entry name" value="Periplasmic binding protein-like I"/>
    <property type="match status" value="1"/>
</dbReference>
<dbReference type="PROSITE" id="PS51257">
    <property type="entry name" value="PROKAR_LIPOPROTEIN"/>
    <property type="match status" value="1"/>
</dbReference>
<name>A0A094SIZ1_9ZZZZ</name>
<comment type="caution">
    <text evidence="1">The sequence shown here is derived from an EMBL/GenBank/DDBJ whole genome shotgun (WGS) entry which is preliminary data.</text>
</comment>
<proteinExistence type="predicted"/>
<dbReference type="InterPro" id="IPR028082">
    <property type="entry name" value="Peripla_BP_I"/>
</dbReference>
<gene>
    <name evidence="1" type="ORF">GM51_8430</name>
</gene>
<dbReference type="EMBL" id="JNSL01000044">
    <property type="protein sequence ID" value="KGA18388.1"/>
    <property type="molecule type" value="Genomic_DNA"/>
</dbReference>
<organism evidence="1">
    <name type="scientific">freshwater metagenome</name>
    <dbReference type="NCBI Taxonomy" id="449393"/>
    <lineage>
        <taxon>unclassified sequences</taxon>
        <taxon>metagenomes</taxon>
        <taxon>ecological metagenomes</taxon>
    </lineage>
</organism>
<reference evidence="1" key="1">
    <citation type="submission" date="2014-06" db="EMBL/GenBank/DDBJ databases">
        <title>Key roles for freshwater Actinobacteria revealed by deep metagenomic sequencing.</title>
        <authorList>
            <person name="Ghai R."/>
            <person name="Mizuno C.M."/>
            <person name="Picazo A."/>
            <person name="Camacho A."/>
            <person name="Rodriguez-Valera F."/>
        </authorList>
    </citation>
    <scope>NUCLEOTIDE SEQUENCE</scope>
</reference>
<evidence type="ECO:0000313" key="1">
    <source>
        <dbReference type="EMBL" id="KGA18388.1"/>
    </source>
</evidence>
<sequence>MQAKKKMRFGFVAAALAAGLVLSGCSSSSEEAAPTEAASAPAAADGLATAKAAYDAALAASLTFAYPGDAFDASAASGKKVAMISINDQIPVLKQWTDTIAAGLESQGVTITQKSDAGGVIDPLPKFFAQAVTDKVDLIVTNAVPAALIPLADLGDIPVMTTNQTAAPGVAVADGIAADPSFDYTLAASLMADWFCVTGEGAGNAVVWGSEGQASSPIMIDTIKARVAEVCPDAKVDYQDAPLATWFDGTLDGVAKNAVTADPTITHLMPIYDGMTIATGAGLDAAGSAAIQSSFNMTPAVAAGIGTSSVKMDVGCPNDWFSYATADAALRILTGNAVPDNYGITCKVFDESNIGSIDTSVENSVNWYGIDFAAEFAKFWTAS</sequence>